<dbReference type="InterPro" id="IPR011992">
    <property type="entry name" value="EF-hand-dom_pair"/>
</dbReference>
<accession>A0A0A2VB99</accession>
<dbReference type="Pfam" id="PF13499">
    <property type="entry name" value="EF-hand_7"/>
    <property type="match status" value="1"/>
</dbReference>
<comment type="caution">
    <text evidence="3">The sequence shown here is derived from an EMBL/GenBank/DDBJ whole genome shotgun (WGS) entry which is preliminary data.</text>
</comment>
<dbReference type="PROSITE" id="PS50222">
    <property type="entry name" value="EF_HAND_2"/>
    <property type="match status" value="1"/>
</dbReference>
<dbReference type="InterPro" id="IPR002048">
    <property type="entry name" value="EF_hand_dom"/>
</dbReference>
<dbReference type="AlphaFoldDB" id="A0A0A2VB99"/>
<gene>
    <name evidence="3" type="ORF">BBAD15_g9610</name>
</gene>
<evidence type="ECO:0000256" key="1">
    <source>
        <dbReference type="ARBA" id="ARBA00022837"/>
    </source>
</evidence>
<dbReference type="InterPro" id="IPR018247">
    <property type="entry name" value="EF_Hand_1_Ca_BS"/>
</dbReference>
<dbReference type="Proteomes" id="UP000030106">
    <property type="component" value="Unassembled WGS sequence"/>
</dbReference>
<organism evidence="3 4">
    <name type="scientific">Beauveria bassiana D1-5</name>
    <dbReference type="NCBI Taxonomy" id="1245745"/>
    <lineage>
        <taxon>Eukaryota</taxon>
        <taxon>Fungi</taxon>
        <taxon>Dikarya</taxon>
        <taxon>Ascomycota</taxon>
        <taxon>Pezizomycotina</taxon>
        <taxon>Sordariomycetes</taxon>
        <taxon>Hypocreomycetidae</taxon>
        <taxon>Hypocreales</taxon>
        <taxon>Cordycipitaceae</taxon>
        <taxon>Beauveria</taxon>
    </lineage>
</organism>
<proteinExistence type="predicted"/>
<dbReference type="GO" id="GO:0005509">
    <property type="term" value="F:calcium ion binding"/>
    <property type="evidence" value="ECO:0007669"/>
    <property type="project" value="InterPro"/>
</dbReference>
<dbReference type="SUPFAM" id="SSF47473">
    <property type="entry name" value="EF-hand"/>
    <property type="match status" value="1"/>
</dbReference>
<sequence length="134" mass="15095">MLSSPQAESLIRMGQNALLKDLERRERAENNELRRACLTELLKADPNNVWYHGNVLRVILAIFFIADTNSDGRLSVTELLNFTKTKDNDAYESIQAMFKEADVSKDSKLNLAEYLVLGILGCDRKAGYILATKS</sequence>
<dbReference type="HOGENOM" id="CLU_129386_0_0_1"/>
<feature type="domain" description="EF-hand" evidence="2">
    <location>
        <begin position="54"/>
        <end position="89"/>
    </location>
</feature>
<dbReference type="Gene3D" id="1.10.238.10">
    <property type="entry name" value="EF-hand"/>
    <property type="match status" value="1"/>
</dbReference>
<name>A0A0A2VB99_BEABA</name>
<dbReference type="PROSITE" id="PS00018">
    <property type="entry name" value="EF_HAND_1"/>
    <property type="match status" value="1"/>
</dbReference>
<dbReference type="EMBL" id="ANFO01000968">
    <property type="protein sequence ID" value="KGQ05151.1"/>
    <property type="molecule type" value="Genomic_DNA"/>
</dbReference>
<evidence type="ECO:0000259" key="2">
    <source>
        <dbReference type="PROSITE" id="PS50222"/>
    </source>
</evidence>
<protein>
    <recommendedName>
        <fullName evidence="2">EF-hand domain-containing protein</fullName>
    </recommendedName>
</protein>
<reference evidence="3 4" key="1">
    <citation type="submission" date="2012-10" db="EMBL/GenBank/DDBJ databases">
        <title>Genome sequencing and analysis of entomopathogenic fungi Beauveria bassiana D1-5.</title>
        <authorList>
            <person name="Li Q."/>
            <person name="Wang L."/>
            <person name="Zhang Z."/>
            <person name="Wang Q."/>
            <person name="Ren J."/>
            <person name="Wang M."/>
            <person name="Xu W."/>
            <person name="Wang J."/>
            <person name="Lu Y."/>
            <person name="Du Q."/>
            <person name="Sun Z."/>
        </authorList>
    </citation>
    <scope>NUCLEOTIDE SEQUENCE [LARGE SCALE GENOMIC DNA]</scope>
    <source>
        <strain evidence="3 4">D1-5</strain>
    </source>
</reference>
<evidence type="ECO:0000313" key="4">
    <source>
        <dbReference type="Proteomes" id="UP000030106"/>
    </source>
</evidence>
<evidence type="ECO:0000313" key="3">
    <source>
        <dbReference type="EMBL" id="KGQ05151.1"/>
    </source>
</evidence>
<keyword evidence="1" id="KW-0106">Calcium</keyword>